<dbReference type="CDD" id="cd18791">
    <property type="entry name" value="SF2_C_RHA"/>
    <property type="match status" value="1"/>
</dbReference>
<keyword evidence="4" id="KW-0067">ATP-binding</keyword>
<evidence type="ECO:0000259" key="6">
    <source>
        <dbReference type="PROSITE" id="PS51194"/>
    </source>
</evidence>
<dbReference type="Pfam" id="PF00271">
    <property type="entry name" value="Helicase_C"/>
    <property type="match status" value="1"/>
</dbReference>
<dbReference type="FunFam" id="1.20.120.1080:FF:000005">
    <property type="entry name" value="ATP-dependent helicase HrpA"/>
    <property type="match status" value="1"/>
</dbReference>
<dbReference type="Proteomes" id="UP000064967">
    <property type="component" value="Chromosome"/>
</dbReference>
<dbReference type="Pfam" id="PF04408">
    <property type="entry name" value="WHD_HA2"/>
    <property type="match status" value="1"/>
</dbReference>
<dbReference type="KEGG" id="llu:AKJ09_11247"/>
<dbReference type="GO" id="GO:0003723">
    <property type="term" value="F:RNA binding"/>
    <property type="evidence" value="ECO:0007669"/>
    <property type="project" value="TreeGrafter"/>
</dbReference>
<keyword evidence="1" id="KW-0547">Nucleotide-binding</keyword>
<feature type="domain" description="Helicase ATP-binding" evidence="5">
    <location>
        <begin position="20"/>
        <end position="183"/>
    </location>
</feature>
<dbReference type="InterPro" id="IPR011545">
    <property type="entry name" value="DEAD/DEAH_box_helicase_dom"/>
</dbReference>
<evidence type="ECO:0000256" key="4">
    <source>
        <dbReference type="ARBA" id="ARBA00022840"/>
    </source>
</evidence>
<dbReference type="SMART" id="SM00382">
    <property type="entry name" value="AAA"/>
    <property type="match status" value="1"/>
</dbReference>
<dbReference type="InterPro" id="IPR010222">
    <property type="entry name" value="RNA_helicase_HrpA"/>
</dbReference>
<dbReference type="Pfam" id="PF00270">
    <property type="entry name" value="DEAD"/>
    <property type="match status" value="1"/>
</dbReference>
<organism evidence="7 8">
    <name type="scientific">Labilithrix luteola</name>
    <dbReference type="NCBI Taxonomy" id="1391654"/>
    <lineage>
        <taxon>Bacteria</taxon>
        <taxon>Pseudomonadati</taxon>
        <taxon>Myxococcota</taxon>
        <taxon>Polyangia</taxon>
        <taxon>Polyangiales</taxon>
        <taxon>Labilitrichaceae</taxon>
        <taxon>Labilithrix</taxon>
    </lineage>
</organism>
<dbReference type="AlphaFoldDB" id="A0A0K1QFP0"/>
<dbReference type="InterPro" id="IPR007502">
    <property type="entry name" value="Helicase-assoc_dom"/>
</dbReference>
<reference evidence="7 8" key="1">
    <citation type="submission" date="2015-08" db="EMBL/GenBank/DDBJ databases">
        <authorList>
            <person name="Babu N.S."/>
            <person name="Beckwith C.J."/>
            <person name="Beseler K.G."/>
            <person name="Brison A."/>
            <person name="Carone J.V."/>
            <person name="Caskin T.P."/>
            <person name="Diamond M."/>
            <person name="Durham M.E."/>
            <person name="Foxe J.M."/>
            <person name="Go M."/>
            <person name="Henderson B.A."/>
            <person name="Jones I.B."/>
            <person name="McGettigan J.A."/>
            <person name="Micheletti S.J."/>
            <person name="Nasrallah M.E."/>
            <person name="Ortiz D."/>
            <person name="Piller C.R."/>
            <person name="Privatt S.R."/>
            <person name="Schneider S.L."/>
            <person name="Sharp S."/>
            <person name="Smith T.C."/>
            <person name="Stanton J.D."/>
            <person name="Ullery H.E."/>
            <person name="Wilson R.J."/>
            <person name="Serrano M.G."/>
            <person name="Buck G."/>
            <person name="Lee V."/>
            <person name="Wang Y."/>
            <person name="Carvalho R."/>
            <person name="Voegtly L."/>
            <person name="Shi R."/>
            <person name="Duckworth R."/>
            <person name="Johnson A."/>
            <person name="Loviza R."/>
            <person name="Walstead R."/>
            <person name="Shah Z."/>
            <person name="Kiflezghi M."/>
            <person name="Wade K."/>
            <person name="Ball S.L."/>
            <person name="Bradley K.W."/>
            <person name="Asai D.J."/>
            <person name="Bowman C.A."/>
            <person name="Russell D.A."/>
            <person name="Pope W.H."/>
            <person name="Jacobs-Sera D."/>
            <person name="Hendrix R.W."/>
            <person name="Hatfull G.F."/>
        </authorList>
    </citation>
    <scope>NUCLEOTIDE SEQUENCE [LARGE SCALE GENOMIC DNA]</scope>
    <source>
        <strain evidence="7 8">DSM 27648</strain>
    </source>
</reference>
<evidence type="ECO:0000313" key="8">
    <source>
        <dbReference type="Proteomes" id="UP000064967"/>
    </source>
</evidence>
<dbReference type="PATRIC" id="fig|1391654.3.peg.11419"/>
<name>A0A0K1QFP0_9BACT</name>
<evidence type="ECO:0000256" key="2">
    <source>
        <dbReference type="ARBA" id="ARBA00022801"/>
    </source>
</evidence>
<dbReference type="GO" id="GO:0003724">
    <property type="term" value="F:RNA helicase activity"/>
    <property type="evidence" value="ECO:0007669"/>
    <property type="project" value="InterPro"/>
</dbReference>
<dbReference type="GO" id="GO:0016787">
    <property type="term" value="F:hydrolase activity"/>
    <property type="evidence" value="ECO:0007669"/>
    <property type="project" value="UniProtKB-KW"/>
</dbReference>
<feature type="domain" description="Helicase C-terminal" evidence="6">
    <location>
        <begin position="201"/>
        <end position="373"/>
    </location>
</feature>
<dbReference type="InterPro" id="IPR003593">
    <property type="entry name" value="AAA+_ATPase"/>
</dbReference>
<dbReference type="SMART" id="SM00847">
    <property type="entry name" value="HA2"/>
    <property type="match status" value="1"/>
</dbReference>
<dbReference type="Pfam" id="PF11898">
    <property type="entry name" value="DUF3418"/>
    <property type="match status" value="1"/>
</dbReference>
<dbReference type="SUPFAM" id="SSF52540">
    <property type="entry name" value="P-loop containing nucleoside triphosphate hydrolases"/>
    <property type="match status" value="1"/>
</dbReference>
<evidence type="ECO:0000256" key="1">
    <source>
        <dbReference type="ARBA" id="ARBA00022741"/>
    </source>
</evidence>
<evidence type="ECO:0000256" key="3">
    <source>
        <dbReference type="ARBA" id="ARBA00022806"/>
    </source>
</evidence>
<gene>
    <name evidence="7" type="ORF">AKJ09_11247</name>
</gene>
<dbReference type="PANTHER" id="PTHR18934:SF99">
    <property type="entry name" value="ATP-DEPENDENT RNA HELICASE DHX37-RELATED"/>
    <property type="match status" value="1"/>
</dbReference>
<dbReference type="InterPro" id="IPR001650">
    <property type="entry name" value="Helicase_C-like"/>
</dbReference>
<dbReference type="STRING" id="1391654.AKJ09_11247"/>
<dbReference type="OrthoDB" id="9805617at2"/>
<dbReference type="FunFam" id="3.40.50.300:FF:002125">
    <property type="entry name" value="ATP-dependent helicase HrpB"/>
    <property type="match status" value="1"/>
</dbReference>
<sequence length="1233" mass="136604">MPEIEFPPELPISARVHDIATAVNDHQVVIVAGATGSGKTTQLPKIALAMGRGLERIIGVTQPRRIAATSVAARVATELGTPLGTDVGYQVRFDDRTSPQTYVKFMTDGILLAEIQGDRLLKRYDTIIIDEAHERTLTIDFLLGWIKRILPERPDLKVIVSSATLETERFSEFFGGAPVIQVEGRTFPVEVLYEPPNEDADLPEAVANAVENVTSLDPRGDILVFLPGEREIREAEAELLTRNLRHTVVQPLYARLSAGDQAKVFQSIPQRRVILATNVAETSVTIPGIVYVVDTGIARLSRYDPRSGTTRLQIEGVSRASADQRKGRCGRVREGICVRLYDEQSFAARPAFTDPEIKRSGLAGVILRMKSLGLGDVESFPFLDPPHSRSITEGYRVLEELGALDKNRDLTAIGHRLARFPVDPRIGRMILAGAEVGSLRDILVVASALNIQDPRERPREAQQKADDLHRQFRDERSDFVGLLRLWDFVKEAERRGKGQLRRTCKENFLSYLRIREWGEVHRQLEEIVRELNIDSKGGGRKGQPEKRTSEDADALHRALVTGLLSKVGKWNPENRVYMGAKQTRFAIHPSSALARKPPAWIMAFELVETTQLFARVAAKIEPEWLLDAGVHLLKKSYGDPHWSEKSARASIREHSTLFGLSIARDVSVDYASVAPVEARKMFLDHALVRGEFTTKGAFQRKNLEILERVAKLRAKARRSDMLADDDALLAFFDQRVGADVVNGKAFEAWREKAERENPNVLLLSMEDVLTGERSLSPKDYPDTIVLHGTTVPVTYRFEPQAEDDGITLTVPLLLLPQLEAGELDWTISGWHRDKLAALLYELPRALRRDVGDVPSVVDLVAPRLKPFVGPMIPALSRAVSEVTGADVPEDAFRPDVVASYLRLTCRVVDEDGKVVAQSKDVDDLFKRFGARARAAFKETAPQAAWGRTGVTAWDFGDLPAFVTTRAGRIDVRSYPALVDRGTSVDLALLESTAAAEAATRAGVRRLVALAARKNISAFAPRLPAAFSRPNGALPSRVESEAFRGMVLGRIVDLAFALGSDAELPRSKRVFDDLLTKGLPRIDAAFRVVTDAMKPITAELDKTLAALKNASRHPSGRAAIVDIYAQLEGLFPIDLMEWVPIPRLEHYPRYLRAAQARLQRAVSDPRKDADKLAPFTPLWNTFLTKAKSARDPASASELRWTFEELRVAIFAPELKTPVPVSVPKVAAALTALRA</sequence>
<protein>
    <submittedName>
        <fullName evidence="7">ATP-dependent RNA helicase HrpA</fullName>
    </submittedName>
</protein>
<proteinExistence type="predicted"/>
<evidence type="ECO:0000313" key="7">
    <source>
        <dbReference type="EMBL" id="AKV04584.1"/>
    </source>
</evidence>
<dbReference type="RefSeq" id="WP_146655177.1">
    <property type="nucleotide sequence ID" value="NZ_CP012333.1"/>
</dbReference>
<dbReference type="Gene3D" id="3.40.50.300">
    <property type="entry name" value="P-loop containing nucleotide triphosphate hydrolases"/>
    <property type="match status" value="2"/>
</dbReference>
<dbReference type="PROSITE" id="PS51194">
    <property type="entry name" value="HELICASE_CTER"/>
    <property type="match status" value="1"/>
</dbReference>
<dbReference type="InterPro" id="IPR014001">
    <property type="entry name" value="Helicase_ATP-bd"/>
</dbReference>
<dbReference type="InterPro" id="IPR024590">
    <property type="entry name" value="HrpA_C"/>
</dbReference>
<keyword evidence="3 7" id="KW-0347">Helicase</keyword>
<dbReference type="Gene3D" id="1.20.120.1080">
    <property type="match status" value="1"/>
</dbReference>
<keyword evidence="8" id="KW-1185">Reference proteome</keyword>
<dbReference type="GO" id="GO:0005524">
    <property type="term" value="F:ATP binding"/>
    <property type="evidence" value="ECO:0007669"/>
    <property type="project" value="UniProtKB-KW"/>
</dbReference>
<dbReference type="Pfam" id="PF21010">
    <property type="entry name" value="HA2_C"/>
    <property type="match status" value="1"/>
</dbReference>
<accession>A0A0K1QFP0</accession>
<dbReference type="PANTHER" id="PTHR18934">
    <property type="entry name" value="ATP-DEPENDENT RNA HELICASE"/>
    <property type="match status" value="1"/>
</dbReference>
<dbReference type="InterPro" id="IPR027417">
    <property type="entry name" value="P-loop_NTPase"/>
</dbReference>
<dbReference type="SMART" id="SM00487">
    <property type="entry name" value="DEXDc"/>
    <property type="match status" value="1"/>
</dbReference>
<dbReference type="NCBIfam" id="TIGR01967">
    <property type="entry name" value="DEAH_box_HrpA"/>
    <property type="match status" value="1"/>
</dbReference>
<dbReference type="InterPro" id="IPR048333">
    <property type="entry name" value="HA2_WH"/>
</dbReference>
<evidence type="ECO:0000259" key="5">
    <source>
        <dbReference type="PROSITE" id="PS51192"/>
    </source>
</evidence>
<keyword evidence="2" id="KW-0378">Hydrolase</keyword>
<dbReference type="EMBL" id="CP012333">
    <property type="protein sequence ID" value="AKV04584.1"/>
    <property type="molecule type" value="Genomic_DNA"/>
</dbReference>
<dbReference type="InterPro" id="IPR011709">
    <property type="entry name" value="DEAD-box_helicase_OB_fold"/>
</dbReference>
<dbReference type="SMART" id="SM00490">
    <property type="entry name" value="HELICc"/>
    <property type="match status" value="1"/>
</dbReference>
<dbReference type="PROSITE" id="PS51192">
    <property type="entry name" value="HELICASE_ATP_BIND_1"/>
    <property type="match status" value="1"/>
</dbReference>
<dbReference type="Pfam" id="PF07717">
    <property type="entry name" value="OB_NTP_bind"/>
    <property type="match status" value="1"/>
</dbReference>